<comment type="caution">
    <text evidence="1">The sequence shown here is derived from an EMBL/GenBank/DDBJ whole genome shotgun (WGS) entry which is preliminary data.</text>
</comment>
<gene>
    <name evidence="1" type="ORF">A3D09_03930</name>
</gene>
<organism evidence="1 2">
    <name type="scientific">Candidatus Collierbacteria bacterium RIFCSPHIGHO2_02_FULL_49_10</name>
    <dbReference type="NCBI Taxonomy" id="1817723"/>
    <lineage>
        <taxon>Bacteria</taxon>
        <taxon>Candidatus Collieribacteriota</taxon>
    </lineage>
</organism>
<reference evidence="1 2" key="1">
    <citation type="journal article" date="2016" name="Nat. Commun.">
        <title>Thousands of microbial genomes shed light on interconnected biogeochemical processes in an aquifer system.</title>
        <authorList>
            <person name="Anantharaman K."/>
            <person name="Brown C.T."/>
            <person name="Hug L.A."/>
            <person name="Sharon I."/>
            <person name="Castelle C.J."/>
            <person name="Probst A.J."/>
            <person name="Thomas B.C."/>
            <person name="Singh A."/>
            <person name="Wilkins M.J."/>
            <person name="Karaoz U."/>
            <person name="Brodie E.L."/>
            <person name="Williams K.H."/>
            <person name="Hubbard S.S."/>
            <person name="Banfield J.F."/>
        </authorList>
    </citation>
    <scope>NUCLEOTIDE SEQUENCE [LARGE SCALE GENOMIC DNA]</scope>
</reference>
<protein>
    <submittedName>
        <fullName evidence="1">Uncharacterized protein</fullName>
    </submittedName>
</protein>
<dbReference type="Proteomes" id="UP000177390">
    <property type="component" value="Unassembled WGS sequence"/>
</dbReference>
<dbReference type="EMBL" id="MFAH01000006">
    <property type="protein sequence ID" value="OGD72127.1"/>
    <property type="molecule type" value="Genomic_DNA"/>
</dbReference>
<proteinExistence type="predicted"/>
<dbReference type="AlphaFoldDB" id="A0A1F5EXN6"/>
<evidence type="ECO:0000313" key="2">
    <source>
        <dbReference type="Proteomes" id="UP000177390"/>
    </source>
</evidence>
<name>A0A1F5EXN6_9BACT</name>
<evidence type="ECO:0000313" key="1">
    <source>
        <dbReference type="EMBL" id="OGD72127.1"/>
    </source>
</evidence>
<sequence>MPTLIELADRLKDPLKKDKVMMDVADYYIHQPGVDTDELVRMTVIIPFINGLRVDVIEKAIDRFQMANEMLPNVKVFVGNFLKIIGFDGVGGMETLKVARDLAAEEPEFAGISFNTMHLLLAREKELAEQMNQPLREFQAALARVGIETCVGILLNSQDLEIRRLAKQNLLYFADIEMLSIGVRTNAYTLSFANPAKVNPRMLQGGGTIMPLLNVEGDKALRGALALGQLEVSEIVSSGVPGLNVLRIT</sequence>
<accession>A0A1F5EXN6</accession>